<feature type="region of interest" description="Disordered" evidence="1">
    <location>
        <begin position="207"/>
        <end position="231"/>
    </location>
</feature>
<accession>A0A8H7ZYA5</accession>
<dbReference type="AlphaFoldDB" id="A0A8H7ZYA5"/>
<dbReference type="Proteomes" id="UP000673691">
    <property type="component" value="Unassembled WGS sequence"/>
</dbReference>
<evidence type="ECO:0000313" key="3">
    <source>
        <dbReference type="Proteomes" id="UP000673691"/>
    </source>
</evidence>
<name>A0A8H7ZYA5_9FUNG</name>
<organism evidence="2 3">
    <name type="scientific">Olpidium bornovanus</name>
    <dbReference type="NCBI Taxonomy" id="278681"/>
    <lineage>
        <taxon>Eukaryota</taxon>
        <taxon>Fungi</taxon>
        <taxon>Fungi incertae sedis</taxon>
        <taxon>Olpidiomycota</taxon>
        <taxon>Olpidiomycotina</taxon>
        <taxon>Olpidiomycetes</taxon>
        <taxon>Olpidiales</taxon>
        <taxon>Olpidiaceae</taxon>
        <taxon>Olpidium</taxon>
    </lineage>
</organism>
<comment type="caution">
    <text evidence="2">The sequence shown here is derived from an EMBL/GenBank/DDBJ whole genome shotgun (WGS) entry which is preliminary data.</text>
</comment>
<keyword evidence="3" id="KW-1185">Reference proteome</keyword>
<evidence type="ECO:0000313" key="2">
    <source>
        <dbReference type="EMBL" id="KAG5461669.1"/>
    </source>
</evidence>
<reference evidence="2 3" key="1">
    <citation type="journal article" name="Sci. Rep.">
        <title>Genome-scale phylogenetic analyses confirm Olpidium as the closest living zoosporic fungus to the non-flagellated, terrestrial fungi.</title>
        <authorList>
            <person name="Chang Y."/>
            <person name="Rochon D."/>
            <person name="Sekimoto S."/>
            <person name="Wang Y."/>
            <person name="Chovatia M."/>
            <person name="Sandor L."/>
            <person name="Salamov A."/>
            <person name="Grigoriev I.V."/>
            <person name="Stajich J.E."/>
            <person name="Spatafora J.W."/>
        </authorList>
    </citation>
    <scope>NUCLEOTIDE SEQUENCE [LARGE SCALE GENOMIC DNA]</scope>
    <source>
        <strain evidence="2">S191</strain>
    </source>
</reference>
<evidence type="ECO:0000256" key="1">
    <source>
        <dbReference type="SAM" id="MobiDB-lite"/>
    </source>
</evidence>
<sequence length="283" mass="30195">YNTLERGSSNGLIWSFSSAIAHQGSPPRLLNAAAAWPWRDTYHAWRGFLLDLDGNARRGIAYIPAGEMGAHTTKRSHQPPLSRAINFACIACGNSANRQRCMIPLSCVHAATAPCRPAFRWSVRIRCACPGNSRAVAAGGAVPPRGALCDLCDPQTRRPISPSPRAVPFLPDRNPEFHLPPAFAISSKSRMRNPIVRAELTGMCVEDIADPDPSSSTPPATAPPYDLRGGEFPALGPREAGIVALRSVESAFWRGLSAGGRAAAGAAEEPKSAIFLLATDPTR</sequence>
<proteinExistence type="predicted"/>
<dbReference type="EMBL" id="JAEFCI010003308">
    <property type="protein sequence ID" value="KAG5461669.1"/>
    <property type="molecule type" value="Genomic_DNA"/>
</dbReference>
<gene>
    <name evidence="2" type="ORF">BJ554DRAFT_6096</name>
</gene>
<feature type="non-terminal residue" evidence="2">
    <location>
        <position position="1"/>
    </location>
</feature>
<protein>
    <submittedName>
        <fullName evidence="2">Uncharacterized protein</fullName>
    </submittedName>
</protein>